<comment type="caution">
    <text evidence="3">Lacks conserved residue(s) required for the propagation of feature annotation.</text>
</comment>
<dbReference type="SMART" id="SM00421">
    <property type="entry name" value="HTH_LUXR"/>
    <property type="match status" value="1"/>
</dbReference>
<dbReference type="InterPro" id="IPR011006">
    <property type="entry name" value="CheY-like_superfamily"/>
</dbReference>
<evidence type="ECO:0000313" key="6">
    <source>
        <dbReference type="EMBL" id="ARN78736.1"/>
    </source>
</evidence>
<dbReference type="AlphaFoldDB" id="A0A1W6MMI7"/>
<keyword evidence="2 6" id="KW-0238">DNA-binding</keyword>
<dbReference type="EMBL" id="CP019344">
    <property type="protein sequence ID" value="ARN78736.1"/>
    <property type="molecule type" value="Genomic_DNA"/>
</dbReference>
<accession>A0A1W6MMI7</accession>
<dbReference type="GO" id="GO:0000160">
    <property type="term" value="P:phosphorelay signal transduction system"/>
    <property type="evidence" value="ECO:0007669"/>
    <property type="project" value="InterPro"/>
</dbReference>
<protein>
    <submittedName>
        <fullName evidence="6">DNA-binding response regulator</fullName>
    </submittedName>
</protein>
<dbReference type="PANTHER" id="PTHR45566">
    <property type="entry name" value="HTH-TYPE TRANSCRIPTIONAL REGULATOR YHJB-RELATED"/>
    <property type="match status" value="1"/>
</dbReference>
<dbReference type="PROSITE" id="PS00622">
    <property type="entry name" value="HTH_LUXR_1"/>
    <property type="match status" value="1"/>
</dbReference>
<keyword evidence="7" id="KW-1185">Reference proteome</keyword>
<dbReference type="InterPro" id="IPR051015">
    <property type="entry name" value="EvgA-like"/>
</dbReference>
<dbReference type="PRINTS" id="PR00038">
    <property type="entry name" value="HTHLUXR"/>
</dbReference>
<dbReference type="CDD" id="cd17535">
    <property type="entry name" value="REC_NarL-like"/>
    <property type="match status" value="1"/>
</dbReference>
<gene>
    <name evidence="6" type="ORF">BST97_12440</name>
</gene>
<dbReference type="InterPro" id="IPR016032">
    <property type="entry name" value="Sig_transdc_resp-reg_C-effctor"/>
</dbReference>
<dbReference type="SMART" id="SM00448">
    <property type="entry name" value="REC"/>
    <property type="match status" value="1"/>
</dbReference>
<reference evidence="6 7" key="1">
    <citation type="submission" date="2016-11" db="EMBL/GenBank/DDBJ databases">
        <title>Trade-off between light-utilization and light-protection in marine flavobacteria.</title>
        <authorList>
            <person name="Kumagai Y."/>
        </authorList>
    </citation>
    <scope>NUCLEOTIDE SEQUENCE [LARGE SCALE GENOMIC DNA]</scope>
    <source>
        <strain evidence="6 7">JCM 13191</strain>
    </source>
</reference>
<proteinExistence type="predicted"/>
<dbReference type="GO" id="GO:0006355">
    <property type="term" value="P:regulation of DNA-templated transcription"/>
    <property type="evidence" value="ECO:0007669"/>
    <property type="project" value="InterPro"/>
</dbReference>
<sequence>MKVLLADHHPIFRLGLKCMVKNEEEFQFVGYVDNGANLEQKIAEYQPDIVILEIDLPRANGVGSLRKIKNNFPELKTLVVSCHPEEIYALSAVKAGAHGYIAKTRSVEDIREALLTVSKGGTFLSSNITGLLDNNEHKSDVLKFKKLSTREIEVLNLLARGKRNKEIAQALSINEKTVSTYKTRLLKKLNVDNIADLIHQSRLMQLSY</sequence>
<evidence type="ECO:0000313" key="7">
    <source>
        <dbReference type="Proteomes" id="UP000193431"/>
    </source>
</evidence>
<organism evidence="6 7">
    <name type="scientific">Nonlabens spongiae</name>
    <dbReference type="NCBI Taxonomy" id="331648"/>
    <lineage>
        <taxon>Bacteria</taxon>
        <taxon>Pseudomonadati</taxon>
        <taxon>Bacteroidota</taxon>
        <taxon>Flavobacteriia</taxon>
        <taxon>Flavobacteriales</taxon>
        <taxon>Flavobacteriaceae</taxon>
        <taxon>Nonlabens</taxon>
    </lineage>
</organism>
<keyword evidence="1" id="KW-0597">Phosphoprotein</keyword>
<dbReference type="InterPro" id="IPR000792">
    <property type="entry name" value="Tscrpt_reg_LuxR_C"/>
</dbReference>
<dbReference type="PROSITE" id="PS50043">
    <property type="entry name" value="HTH_LUXR_2"/>
    <property type="match status" value="1"/>
</dbReference>
<dbReference type="RefSeq" id="WP_085767540.1">
    <property type="nucleotide sequence ID" value="NZ_CP019344.1"/>
</dbReference>
<evidence type="ECO:0000259" key="4">
    <source>
        <dbReference type="PROSITE" id="PS50043"/>
    </source>
</evidence>
<dbReference type="Pfam" id="PF00196">
    <property type="entry name" value="GerE"/>
    <property type="match status" value="1"/>
</dbReference>
<dbReference type="Proteomes" id="UP000193431">
    <property type="component" value="Chromosome"/>
</dbReference>
<dbReference type="InterPro" id="IPR058245">
    <property type="entry name" value="NreC/VraR/RcsB-like_REC"/>
</dbReference>
<evidence type="ECO:0000259" key="5">
    <source>
        <dbReference type="PROSITE" id="PS50110"/>
    </source>
</evidence>
<evidence type="ECO:0000256" key="2">
    <source>
        <dbReference type="ARBA" id="ARBA00023125"/>
    </source>
</evidence>
<dbReference type="Gene3D" id="3.40.50.2300">
    <property type="match status" value="1"/>
</dbReference>
<dbReference type="GO" id="GO:0003677">
    <property type="term" value="F:DNA binding"/>
    <property type="evidence" value="ECO:0007669"/>
    <property type="project" value="UniProtKB-KW"/>
</dbReference>
<dbReference type="CDD" id="cd06170">
    <property type="entry name" value="LuxR_C_like"/>
    <property type="match status" value="1"/>
</dbReference>
<feature type="domain" description="Response regulatory" evidence="5">
    <location>
        <begin position="2"/>
        <end position="118"/>
    </location>
</feature>
<dbReference type="PANTHER" id="PTHR45566:SF2">
    <property type="entry name" value="NARL SUBFAMILY"/>
    <property type="match status" value="1"/>
</dbReference>
<dbReference type="PROSITE" id="PS50110">
    <property type="entry name" value="RESPONSE_REGULATORY"/>
    <property type="match status" value="1"/>
</dbReference>
<feature type="domain" description="HTH luxR-type" evidence="4">
    <location>
        <begin position="140"/>
        <end position="205"/>
    </location>
</feature>
<dbReference type="OrthoDB" id="1013073at2"/>
<dbReference type="SUPFAM" id="SSF46894">
    <property type="entry name" value="C-terminal effector domain of the bipartite response regulators"/>
    <property type="match status" value="1"/>
</dbReference>
<evidence type="ECO:0000256" key="1">
    <source>
        <dbReference type="ARBA" id="ARBA00022553"/>
    </source>
</evidence>
<dbReference type="SUPFAM" id="SSF52172">
    <property type="entry name" value="CheY-like"/>
    <property type="match status" value="1"/>
</dbReference>
<dbReference type="InterPro" id="IPR001789">
    <property type="entry name" value="Sig_transdc_resp-reg_receiver"/>
</dbReference>
<name>A0A1W6MMI7_9FLAO</name>
<dbReference type="Pfam" id="PF00072">
    <property type="entry name" value="Response_reg"/>
    <property type="match status" value="1"/>
</dbReference>
<dbReference type="STRING" id="331648.BST97_12440"/>
<evidence type="ECO:0000256" key="3">
    <source>
        <dbReference type="PROSITE-ProRule" id="PRU00169"/>
    </source>
</evidence>